<dbReference type="PROSITE" id="PS50883">
    <property type="entry name" value="EAL"/>
    <property type="match status" value="1"/>
</dbReference>
<evidence type="ECO:0000313" key="2">
    <source>
        <dbReference type="EMBL" id="WZK89925.1"/>
    </source>
</evidence>
<protein>
    <submittedName>
        <fullName evidence="2">EAL domain-containing protein</fullName>
    </submittedName>
</protein>
<keyword evidence="3" id="KW-1185">Reference proteome</keyword>
<feature type="domain" description="EAL" evidence="1">
    <location>
        <begin position="27"/>
        <end position="277"/>
    </location>
</feature>
<dbReference type="PANTHER" id="PTHR33121">
    <property type="entry name" value="CYCLIC DI-GMP PHOSPHODIESTERASE PDEF"/>
    <property type="match status" value="1"/>
</dbReference>
<dbReference type="InterPro" id="IPR050706">
    <property type="entry name" value="Cyclic-di-GMP_PDE-like"/>
</dbReference>
<evidence type="ECO:0000313" key="3">
    <source>
        <dbReference type="Proteomes" id="UP001623232"/>
    </source>
</evidence>
<dbReference type="SMART" id="SM00052">
    <property type="entry name" value="EAL"/>
    <property type="match status" value="1"/>
</dbReference>
<name>A0ABZ2XYP1_9RHOB</name>
<accession>A0ABZ2XYP1</accession>
<sequence>MTNKRMIKADIPVGGDSPLNAAVAQRDGSTMEMVEEAVKHNNCMLAYQSVMQAHPPHGVAFYEGFIRVLDATGRVIPAREFMPLVEDREIGRELDCLALEHGMRALTKNLDIRLSINMSARSIGYSRWSRVLDRFLKKDPTLGERLVLEITEGSAMSMPEVVVDFMGRMQEHGIAFALDDFGAGNLAFRHFRDFFFDAVKIDGQFIRGVHKNYDNQCLTRALVSVAQEFDMLTIAESVETREDAEFLVSIGIDCLQGYLFSAPTVRPPWIEEMAQRA</sequence>
<organism evidence="2 3">
    <name type="scientific">Aliisedimentitalea scapharcae</name>
    <dbReference type="NCBI Taxonomy" id="1524259"/>
    <lineage>
        <taxon>Bacteria</taxon>
        <taxon>Pseudomonadati</taxon>
        <taxon>Pseudomonadota</taxon>
        <taxon>Alphaproteobacteria</taxon>
        <taxon>Rhodobacterales</taxon>
        <taxon>Roseobacteraceae</taxon>
        <taxon>Aliisedimentitalea</taxon>
    </lineage>
</organism>
<proteinExistence type="predicted"/>
<evidence type="ECO:0000259" key="1">
    <source>
        <dbReference type="PROSITE" id="PS50883"/>
    </source>
</evidence>
<gene>
    <name evidence="2" type="ORF">QEZ52_05100</name>
</gene>
<dbReference type="Pfam" id="PF00563">
    <property type="entry name" value="EAL"/>
    <property type="match status" value="1"/>
</dbReference>
<dbReference type="CDD" id="cd01948">
    <property type="entry name" value="EAL"/>
    <property type="match status" value="1"/>
</dbReference>
<reference evidence="2 3" key="1">
    <citation type="submission" date="2023-04" db="EMBL/GenBank/DDBJ databases">
        <title>Complete genome sequence of Alisedimentitalea scapharcae.</title>
        <authorList>
            <person name="Rong J.-C."/>
            <person name="Yi M.-L."/>
            <person name="Zhao Q."/>
        </authorList>
    </citation>
    <scope>NUCLEOTIDE SEQUENCE [LARGE SCALE GENOMIC DNA]</scope>
    <source>
        <strain evidence="2 3">KCTC 42119</strain>
    </source>
</reference>
<dbReference type="Gene3D" id="3.20.20.450">
    <property type="entry name" value="EAL domain"/>
    <property type="match status" value="1"/>
</dbReference>
<dbReference type="RefSeq" id="WP_406648410.1">
    <property type="nucleotide sequence ID" value="NZ_CP123584.1"/>
</dbReference>
<dbReference type="Proteomes" id="UP001623232">
    <property type="component" value="Chromosome"/>
</dbReference>
<dbReference type="InterPro" id="IPR001633">
    <property type="entry name" value="EAL_dom"/>
</dbReference>
<dbReference type="InterPro" id="IPR035919">
    <property type="entry name" value="EAL_sf"/>
</dbReference>
<dbReference type="SUPFAM" id="SSF141868">
    <property type="entry name" value="EAL domain-like"/>
    <property type="match status" value="1"/>
</dbReference>
<dbReference type="PANTHER" id="PTHR33121:SF79">
    <property type="entry name" value="CYCLIC DI-GMP PHOSPHODIESTERASE PDED-RELATED"/>
    <property type="match status" value="1"/>
</dbReference>
<dbReference type="EMBL" id="CP123584">
    <property type="protein sequence ID" value="WZK89925.1"/>
    <property type="molecule type" value="Genomic_DNA"/>
</dbReference>